<keyword evidence="2" id="KW-1185">Reference proteome</keyword>
<gene>
    <name evidence="1" type="ORF">U0037_05895</name>
</gene>
<sequence>MNVYAALGSGFQQVGGVCPEGWVVMQGDRPSPIHIASQEGVWIVPVPSPDDIQVALKNAERTWRDSVLTAVIWLRERHQDQREIGGDTALSGEQFAELLAYMQALRDWPQSPDFPNSEHRPIAPAWIAGQTE</sequence>
<dbReference type="Proteomes" id="UP001325023">
    <property type="component" value="Chromosome"/>
</dbReference>
<accession>A0ACD4XWV9</accession>
<proteinExistence type="predicted"/>
<dbReference type="EMBL" id="CP140009">
    <property type="protein sequence ID" value="WQD73491.1"/>
    <property type="molecule type" value="Genomic_DNA"/>
</dbReference>
<name>A0ACD4XWV9_PSEFL</name>
<protein>
    <submittedName>
        <fullName evidence="1">Phage tail assembly chaperone</fullName>
    </submittedName>
</protein>
<evidence type="ECO:0000313" key="1">
    <source>
        <dbReference type="EMBL" id="WQD73491.1"/>
    </source>
</evidence>
<organism evidence="1 2">
    <name type="scientific">Pseudomonas fluorescens</name>
    <dbReference type="NCBI Taxonomy" id="294"/>
    <lineage>
        <taxon>Bacteria</taxon>
        <taxon>Pseudomonadati</taxon>
        <taxon>Pseudomonadota</taxon>
        <taxon>Gammaproteobacteria</taxon>
        <taxon>Pseudomonadales</taxon>
        <taxon>Pseudomonadaceae</taxon>
        <taxon>Pseudomonas</taxon>
    </lineage>
</organism>
<evidence type="ECO:0000313" key="2">
    <source>
        <dbReference type="Proteomes" id="UP001325023"/>
    </source>
</evidence>
<reference evidence="1" key="1">
    <citation type="submission" date="2023-12" db="EMBL/GenBank/DDBJ databases">
        <title>Genome sequencing and assembly of bacterial species from a model synthetic community.</title>
        <authorList>
            <person name="Hogle S.L."/>
        </authorList>
    </citation>
    <scope>NUCLEOTIDE SEQUENCE</scope>
    <source>
        <strain evidence="1">SBW25</strain>
    </source>
</reference>